<proteinExistence type="predicted"/>
<feature type="chain" id="PRO_5015597678" evidence="2">
    <location>
        <begin position="19"/>
        <end position="149"/>
    </location>
</feature>
<name>A0A2T1N9I7_9FLAO</name>
<dbReference type="AlphaFoldDB" id="A0A2T1N9I7"/>
<feature type="region of interest" description="Disordered" evidence="1">
    <location>
        <begin position="118"/>
        <end position="149"/>
    </location>
</feature>
<feature type="signal peptide" evidence="2">
    <location>
        <begin position="1"/>
        <end position="18"/>
    </location>
</feature>
<comment type="caution">
    <text evidence="3">The sequence shown here is derived from an EMBL/GenBank/DDBJ whole genome shotgun (WGS) entry which is preliminary data.</text>
</comment>
<sequence>MKNWIITFALLCAFSINAQISFRTGIVQMDRDLNTINTQASLNFDTYKSNLSVTYNTPVSKIDYMRQRLNMVPGEIYLALEIGRISRTNIDNVLTVYRRDKDNGWGHIAKELGIKPGSSEFHQLKNNVSSKKNKSKGKSKNKSKGKKKK</sequence>
<keyword evidence="4" id="KW-1185">Reference proteome</keyword>
<feature type="compositionally biased region" description="Basic residues" evidence="1">
    <location>
        <begin position="131"/>
        <end position="149"/>
    </location>
</feature>
<evidence type="ECO:0000256" key="1">
    <source>
        <dbReference type="SAM" id="MobiDB-lite"/>
    </source>
</evidence>
<organism evidence="3 4">
    <name type="scientific">Aurantibacter aestuarii</name>
    <dbReference type="NCBI Taxonomy" id="1266046"/>
    <lineage>
        <taxon>Bacteria</taxon>
        <taxon>Pseudomonadati</taxon>
        <taxon>Bacteroidota</taxon>
        <taxon>Flavobacteriia</taxon>
        <taxon>Flavobacteriales</taxon>
        <taxon>Flavobacteriaceae</taxon>
        <taxon>Aurantibacter</taxon>
    </lineage>
</organism>
<evidence type="ECO:0000313" key="3">
    <source>
        <dbReference type="EMBL" id="PSG88534.1"/>
    </source>
</evidence>
<keyword evidence="2" id="KW-0732">Signal</keyword>
<protein>
    <submittedName>
        <fullName evidence="3">Uncharacterized protein</fullName>
    </submittedName>
</protein>
<reference evidence="3 4" key="1">
    <citation type="submission" date="2018-03" db="EMBL/GenBank/DDBJ databases">
        <title>Mesoflavibacter sp. HG37 and Mesoflavibacter sp. HG96 sp.nov., two marine bacteria isolated from seawater of Western Pacific Ocean.</title>
        <authorList>
            <person name="Cheng H."/>
            <person name="Wu Y.-H."/>
            <person name="Guo L.-L."/>
            <person name="Xu X.-W."/>
        </authorList>
    </citation>
    <scope>NUCLEOTIDE SEQUENCE [LARGE SCALE GENOMIC DNA]</scope>
    <source>
        <strain evidence="3 4">KCTC 32269</strain>
    </source>
</reference>
<evidence type="ECO:0000256" key="2">
    <source>
        <dbReference type="SAM" id="SignalP"/>
    </source>
</evidence>
<dbReference type="Proteomes" id="UP000238426">
    <property type="component" value="Unassembled WGS sequence"/>
</dbReference>
<evidence type="ECO:0000313" key="4">
    <source>
        <dbReference type="Proteomes" id="UP000238426"/>
    </source>
</evidence>
<dbReference type="OrthoDB" id="5966402at2"/>
<dbReference type="EMBL" id="PXOQ01000009">
    <property type="protein sequence ID" value="PSG88534.1"/>
    <property type="molecule type" value="Genomic_DNA"/>
</dbReference>
<gene>
    <name evidence="3" type="ORF">C7H52_09555</name>
</gene>
<accession>A0A2T1N9I7</accession>
<dbReference type="RefSeq" id="WP_146130034.1">
    <property type="nucleotide sequence ID" value="NZ_PXOQ01000009.1"/>
</dbReference>